<keyword evidence="2" id="KW-0624">Polysaccharide degradation</keyword>
<dbReference type="PROSITE" id="PS51166">
    <property type="entry name" value="CBM20"/>
    <property type="match status" value="1"/>
</dbReference>
<dbReference type="EMBL" id="KB446559">
    <property type="protein sequence ID" value="EME82192.1"/>
    <property type="molecule type" value="Genomic_DNA"/>
</dbReference>
<keyword evidence="1" id="KW-0119">Carbohydrate metabolism</keyword>
<name>M3AXK2_PSEFD</name>
<feature type="non-terminal residue" evidence="4">
    <location>
        <position position="82"/>
    </location>
</feature>
<dbReference type="HOGENOM" id="CLU_2564730_0_0_1"/>
<organism evidence="4 5">
    <name type="scientific">Pseudocercospora fijiensis (strain CIRAD86)</name>
    <name type="common">Black leaf streak disease fungus</name>
    <name type="synonym">Mycosphaerella fijiensis</name>
    <dbReference type="NCBI Taxonomy" id="383855"/>
    <lineage>
        <taxon>Eukaryota</taxon>
        <taxon>Fungi</taxon>
        <taxon>Dikarya</taxon>
        <taxon>Ascomycota</taxon>
        <taxon>Pezizomycotina</taxon>
        <taxon>Dothideomycetes</taxon>
        <taxon>Dothideomycetidae</taxon>
        <taxon>Mycosphaerellales</taxon>
        <taxon>Mycosphaerellaceae</taxon>
        <taxon>Pseudocercospora</taxon>
    </lineage>
</organism>
<sequence length="82" mass="9010">IYIAGSIPRLGSLQTNNAVQLSATNYTDCNPHCYTAMEIAVGTSFEHKYLMREANWDFTWDTGSNRVYNAPSNCAGAATIDD</sequence>
<dbReference type="GO" id="GO:0000272">
    <property type="term" value="P:polysaccharide catabolic process"/>
    <property type="evidence" value="ECO:0007669"/>
    <property type="project" value="UniProtKB-KW"/>
</dbReference>
<protein>
    <submittedName>
        <fullName evidence="4">Carbohydrate-binding module family 20 protein</fullName>
    </submittedName>
</protein>
<gene>
    <name evidence="4" type="ORF">MYCFIDRAFT_9572</name>
</gene>
<dbReference type="InterPro" id="IPR002044">
    <property type="entry name" value="CBM20"/>
</dbReference>
<evidence type="ECO:0000313" key="5">
    <source>
        <dbReference type="Proteomes" id="UP000016932"/>
    </source>
</evidence>
<keyword evidence="5" id="KW-1185">Reference proteome</keyword>
<dbReference type="OrthoDB" id="550577at2759"/>
<evidence type="ECO:0000313" key="4">
    <source>
        <dbReference type="EMBL" id="EME82192.1"/>
    </source>
</evidence>
<dbReference type="InterPro" id="IPR013784">
    <property type="entry name" value="Carb-bd-like_fold"/>
</dbReference>
<dbReference type="Pfam" id="PF00686">
    <property type="entry name" value="CBM_20"/>
    <property type="match status" value="1"/>
</dbReference>
<evidence type="ECO:0000259" key="3">
    <source>
        <dbReference type="PROSITE" id="PS51166"/>
    </source>
</evidence>
<accession>M3AXK2</accession>
<evidence type="ECO:0000256" key="2">
    <source>
        <dbReference type="ARBA" id="ARBA00023326"/>
    </source>
</evidence>
<dbReference type="GO" id="GO:2001070">
    <property type="term" value="F:starch binding"/>
    <property type="evidence" value="ECO:0007669"/>
    <property type="project" value="InterPro"/>
</dbReference>
<dbReference type="InterPro" id="IPR013783">
    <property type="entry name" value="Ig-like_fold"/>
</dbReference>
<dbReference type="KEGG" id="pfj:MYCFIDRAFT_9572"/>
<dbReference type="STRING" id="383855.M3AXK2"/>
<proteinExistence type="predicted"/>
<feature type="non-terminal residue" evidence="4">
    <location>
        <position position="1"/>
    </location>
</feature>
<dbReference type="Gene3D" id="2.60.40.10">
    <property type="entry name" value="Immunoglobulins"/>
    <property type="match status" value="1"/>
</dbReference>
<dbReference type="GeneID" id="19342894"/>
<reference evidence="4 5" key="1">
    <citation type="journal article" date="2012" name="PLoS Pathog.">
        <title>Diverse lifestyles and strategies of plant pathogenesis encoded in the genomes of eighteen Dothideomycetes fungi.</title>
        <authorList>
            <person name="Ohm R.A."/>
            <person name="Feau N."/>
            <person name="Henrissat B."/>
            <person name="Schoch C.L."/>
            <person name="Horwitz B.A."/>
            <person name="Barry K.W."/>
            <person name="Condon B.J."/>
            <person name="Copeland A.C."/>
            <person name="Dhillon B."/>
            <person name="Glaser F."/>
            <person name="Hesse C.N."/>
            <person name="Kosti I."/>
            <person name="LaButti K."/>
            <person name="Lindquist E.A."/>
            <person name="Lucas S."/>
            <person name="Salamov A.A."/>
            <person name="Bradshaw R.E."/>
            <person name="Ciuffetti L."/>
            <person name="Hamelin R.C."/>
            <person name="Kema G.H.J."/>
            <person name="Lawrence C."/>
            <person name="Scott J.A."/>
            <person name="Spatafora J.W."/>
            <person name="Turgeon B.G."/>
            <person name="de Wit P.J.G.M."/>
            <person name="Zhong S."/>
            <person name="Goodwin S.B."/>
            <person name="Grigoriev I.V."/>
        </authorList>
    </citation>
    <scope>NUCLEOTIDE SEQUENCE [LARGE SCALE GENOMIC DNA]</scope>
    <source>
        <strain evidence="4 5">CIRAD86</strain>
    </source>
</reference>
<evidence type="ECO:0000256" key="1">
    <source>
        <dbReference type="ARBA" id="ARBA00023277"/>
    </source>
</evidence>
<dbReference type="Proteomes" id="UP000016932">
    <property type="component" value="Unassembled WGS sequence"/>
</dbReference>
<dbReference type="SUPFAM" id="SSF49452">
    <property type="entry name" value="Starch-binding domain-like"/>
    <property type="match status" value="1"/>
</dbReference>
<feature type="domain" description="CBM20" evidence="3">
    <location>
        <begin position="1"/>
        <end position="82"/>
    </location>
</feature>
<dbReference type="RefSeq" id="XP_007926903.1">
    <property type="nucleotide sequence ID" value="XM_007928712.1"/>
</dbReference>
<dbReference type="AlphaFoldDB" id="M3AXK2"/>
<dbReference type="VEuPathDB" id="FungiDB:MYCFIDRAFT_9572"/>